<keyword evidence="2" id="KW-1185">Reference proteome</keyword>
<reference evidence="1" key="1">
    <citation type="submission" date="2022-07" db="EMBL/GenBank/DDBJ databases">
        <authorList>
            <person name="Trinca V."/>
            <person name="Uliana J.V.C."/>
            <person name="Torres T.T."/>
            <person name="Ward R.J."/>
            <person name="Monesi N."/>
        </authorList>
    </citation>
    <scope>NUCLEOTIDE SEQUENCE</scope>
    <source>
        <strain evidence="1">HSMRA1968</strain>
        <tissue evidence="1">Whole embryos</tissue>
    </source>
</reference>
<protein>
    <submittedName>
        <fullName evidence="1">Uncharacterized protein</fullName>
    </submittedName>
</protein>
<dbReference type="Proteomes" id="UP001151699">
    <property type="component" value="Chromosome X"/>
</dbReference>
<dbReference type="EMBL" id="WJQU01000003">
    <property type="protein sequence ID" value="KAJ6639257.1"/>
    <property type="molecule type" value="Genomic_DNA"/>
</dbReference>
<gene>
    <name evidence="1" type="ORF">Bhyg_11999</name>
</gene>
<name>A0A9Q0S017_9DIPT</name>
<dbReference type="AlphaFoldDB" id="A0A9Q0S017"/>
<proteinExistence type="predicted"/>
<evidence type="ECO:0000313" key="1">
    <source>
        <dbReference type="EMBL" id="KAJ6639257.1"/>
    </source>
</evidence>
<accession>A0A9Q0S017</accession>
<organism evidence="1 2">
    <name type="scientific">Pseudolycoriella hygida</name>
    <dbReference type="NCBI Taxonomy" id="35572"/>
    <lineage>
        <taxon>Eukaryota</taxon>
        <taxon>Metazoa</taxon>
        <taxon>Ecdysozoa</taxon>
        <taxon>Arthropoda</taxon>
        <taxon>Hexapoda</taxon>
        <taxon>Insecta</taxon>
        <taxon>Pterygota</taxon>
        <taxon>Neoptera</taxon>
        <taxon>Endopterygota</taxon>
        <taxon>Diptera</taxon>
        <taxon>Nematocera</taxon>
        <taxon>Sciaroidea</taxon>
        <taxon>Sciaridae</taxon>
        <taxon>Pseudolycoriella</taxon>
    </lineage>
</organism>
<evidence type="ECO:0000313" key="2">
    <source>
        <dbReference type="Proteomes" id="UP001151699"/>
    </source>
</evidence>
<sequence>MGVGKDKRNSNPSFNEYLHSVSHTFCLEHLSPPGTLSDVNCEYWNETHFYGDFQTGRDGRRIRPHKNNLLSFDTKDDHIEVQCRFAFKSISKLAFLSP</sequence>
<comment type="caution">
    <text evidence="1">The sequence shown here is derived from an EMBL/GenBank/DDBJ whole genome shotgun (WGS) entry which is preliminary data.</text>
</comment>